<evidence type="ECO:0000259" key="9">
    <source>
        <dbReference type="PROSITE" id="PS51007"/>
    </source>
</evidence>
<evidence type="ECO:0000313" key="11">
    <source>
        <dbReference type="Proteomes" id="UP001379533"/>
    </source>
</evidence>
<feature type="domain" description="Cytochrome c" evidence="9">
    <location>
        <begin position="285"/>
        <end position="449"/>
    </location>
</feature>
<keyword evidence="2 7" id="KW-0349">Heme</keyword>
<evidence type="ECO:0000256" key="5">
    <source>
        <dbReference type="ARBA" id="ARBA00023002"/>
    </source>
</evidence>
<protein>
    <recommendedName>
        <fullName evidence="9">Cytochrome c domain-containing protein</fullName>
    </recommendedName>
</protein>
<dbReference type="InterPro" id="IPR009056">
    <property type="entry name" value="Cyt_c-like_dom"/>
</dbReference>
<keyword evidence="3 7" id="KW-0479">Metal-binding</keyword>
<evidence type="ECO:0000256" key="4">
    <source>
        <dbReference type="ARBA" id="ARBA00022729"/>
    </source>
</evidence>
<dbReference type="InterPro" id="IPR036909">
    <property type="entry name" value="Cyt_c-like_dom_sf"/>
</dbReference>
<evidence type="ECO:0000256" key="6">
    <source>
        <dbReference type="ARBA" id="ARBA00023004"/>
    </source>
</evidence>
<evidence type="ECO:0000256" key="3">
    <source>
        <dbReference type="ARBA" id="ARBA00022723"/>
    </source>
</evidence>
<evidence type="ECO:0000256" key="8">
    <source>
        <dbReference type="SAM" id="MobiDB-lite"/>
    </source>
</evidence>
<comment type="subcellular location">
    <subcellularLocation>
        <location evidence="1">Cell envelope</location>
    </subcellularLocation>
</comment>
<dbReference type="PROSITE" id="PS51007">
    <property type="entry name" value="CYTC"/>
    <property type="match status" value="2"/>
</dbReference>
<feature type="region of interest" description="Disordered" evidence="8">
    <location>
        <begin position="16"/>
        <end position="74"/>
    </location>
</feature>
<name>A0ABZ2JYC2_9BACT</name>
<proteinExistence type="predicted"/>
<dbReference type="PANTHER" id="PTHR30600">
    <property type="entry name" value="CYTOCHROME C PEROXIDASE-RELATED"/>
    <property type="match status" value="1"/>
</dbReference>
<evidence type="ECO:0000256" key="7">
    <source>
        <dbReference type="PROSITE-ProRule" id="PRU00433"/>
    </source>
</evidence>
<dbReference type="EMBL" id="CP089982">
    <property type="protein sequence ID" value="WXA91500.1"/>
    <property type="molecule type" value="Genomic_DNA"/>
</dbReference>
<dbReference type="InterPro" id="IPR051395">
    <property type="entry name" value="Cytochrome_c_Peroxidase/MauG"/>
</dbReference>
<gene>
    <name evidence="10" type="ORF">LZC95_34215</name>
</gene>
<feature type="domain" description="Cytochrome c" evidence="9">
    <location>
        <begin position="75"/>
        <end position="191"/>
    </location>
</feature>
<dbReference type="Gene3D" id="1.10.760.10">
    <property type="entry name" value="Cytochrome c-like domain"/>
    <property type="match status" value="2"/>
</dbReference>
<keyword evidence="5" id="KW-0560">Oxidoreductase</keyword>
<accession>A0ABZ2JYC2</accession>
<dbReference type="InterPro" id="IPR004852">
    <property type="entry name" value="Di-haem_cyt_c_peroxidsae"/>
</dbReference>
<dbReference type="SUPFAM" id="SSF46626">
    <property type="entry name" value="Cytochrome c"/>
    <property type="match status" value="2"/>
</dbReference>
<evidence type="ECO:0000313" key="10">
    <source>
        <dbReference type="EMBL" id="WXA91500.1"/>
    </source>
</evidence>
<keyword evidence="4" id="KW-0732">Signal</keyword>
<dbReference type="PANTHER" id="PTHR30600:SF10">
    <property type="entry name" value="BLL6722 PROTEIN"/>
    <property type="match status" value="1"/>
</dbReference>
<dbReference type="Pfam" id="PF03150">
    <property type="entry name" value="CCP_MauG"/>
    <property type="match status" value="1"/>
</dbReference>
<keyword evidence="6 7" id="KW-0408">Iron</keyword>
<reference evidence="10 11" key="1">
    <citation type="submission" date="2021-12" db="EMBL/GenBank/DDBJ databases">
        <title>Discovery of the Pendulisporaceae a myxobacterial family with distinct sporulation behavior and unique specialized metabolism.</title>
        <authorList>
            <person name="Garcia R."/>
            <person name="Popoff A."/>
            <person name="Bader C.D."/>
            <person name="Loehr J."/>
            <person name="Walesch S."/>
            <person name="Walt C."/>
            <person name="Boldt J."/>
            <person name="Bunk B."/>
            <person name="Haeckl F.J.F.P.J."/>
            <person name="Gunesch A.P."/>
            <person name="Birkelbach J."/>
            <person name="Nuebel U."/>
            <person name="Pietschmann T."/>
            <person name="Bach T."/>
            <person name="Mueller R."/>
        </authorList>
    </citation>
    <scope>NUCLEOTIDE SEQUENCE [LARGE SCALE GENOMIC DNA]</scope>
    <source>
        <strain evidence="10 11">MSr12523</strain>
    </source>
</reference>
<dbReference type="RefSeq" id="WP_394842121.1">
    <property type="nucleotide sequence ID" value="NZ_CP089982.1"/>
</dbReference>
<evidence type="ECO:0000256" key="2">
    <source>
        <dbReference type="ARBA" id="ARBA00022617"/>
    </source>
</evidence>
<dbReference type="Proteomes" id="UP001379533">
    <property type="component" value="Chromosome"/>
</dbReference>
<evidence type="ECO:0000256" key="1">
    <source>
        <dbReference type="ARBA" id="ARBA00004196"/>
    </source>
</evidence>
<organism evidence="10 11">
    <name type="scientific">Pendulispora brunnea</name>
    <dbReference type="NCBI Taxonomy" id="2905690"/>
    <lineage>
        <taxon>Bacteria</taxon>
        <taxon>Pseudomonadati</taxon>
        <taxon>Myxococcota</taxon>
        <taxon>Myxococcia</taxon>
        <taxon>Myxococcales</taxon>
        <taxon>Sorangiineae</taxon>
        <taxon>Pendulisporaceae</taxon>
        <taxon>Pendulispora</taxon>
    </lineage>
</organism>
<keyword evidence="11" id="KW-1185">Reference proteome</keyword>
<sequence>MTALLSAGGLAFFSACSSGGGDDPATGSPPGAANPGDDRPTPTVTLTAEEWAQARTQSPLPAVPPDPTNKYADNPDAARLGQMFYFEKGYSGPLVTPSDLGSPGQSGRVACASCHVLPWGSDTRSSPNNMSLGVNWTGRHSPAVTNSAFYEVFFTDGRADSLWMQATGPVENPNEMASDRMRVAAMIYKKYKAEYEAIFGAEYGPLPARLDPANARPFPLSAMPKAAGSTANGAWETDLTDAERDQINRIFVNFAKCIAAYERLLVSRNAPFDRFVAGDAKAISDSAIRGYKVFVGDGYCKDCHSGPNFTDNKYHNIGVAQGNGPHVPEVDNGRMSTITGNLTATFLGSGAYSDNRTFGAEKLSKQLDFNAAVGKSEPGLFRSTGLRQIAETAPYMHTGSMATLEEVVHLYAEGGGKSGIGKLDKALLNHEPWTPQQEKDLVAFLKTLTGDPPPAELLKDTSKP</sequence>